<feature type="transmembrane region" description="Helical" evidence="14">
    <location>
        <begin position="300"/>
        <end position="320"/>
    </location>
</feature>
<feature type="transmembrane region" description="Helical" evidence="14">
    <location>
        <begin position="113"/>
        <end position="135"/>
    </location>
</feature>
<keyword evidence="5 14" id="KW-0812">Transmembrane</keyword>
<evidence type="ECO:0000256" key="5">
    <source>
        <dbReference type="ARBA" id="ARBA00022692"/>
    </source>
</evidence>
<feature type="region of interest" description="Disordered" evidence="13">
    <location>
        <begin position="1201"/>
        <end position="1234"/>
    </location>
</feature>
<dbReference type="GO" id="GO:0031965">
    <property type="term" value="C:nuclear membrane"/>
    <property type="evidence" value="ECO:0007669"/>
    <property type="project" value="UniProtKB-SubCell"/>
</dbReference>
<evidence type="ECO:0000256" key="2">
    <source>
        <dbReference type="ARBA" id="ARBA00004567"/>
    </source>
</evidence>
<dbReference type="GO" id="GO:0070631">
    <property type="term" value="P:spindle pole body localization"/>
    <property type="evidence" value="ECO:0007669"/>
    <property type="project" value="TreeGrafter"/>
</dbReference>
<feature type="compositionally biased region" description="Basic and acidic residues" evidence="13">
    <location>
        <begin position="1336"/>
        <end position="1350"/>
    </location>
</feature>
<reference evidence="15" key="1">
    <citation type="submission" date="2021-03" db="EMBL/GenBank/DDBJ databases">
        <authorList>
            <person name="Alouane T."/>
            <person name="Langin T."/>
            <person name="Bonhomme L."/>
        </authorList>
    </citation>
    <scope>NUCLEOTIDE SEQUENCE</scope>
    <source>
        <strain evidence="15">MDC_Fg202</strain>
    </source>
</reference>
<evidence type="ECO:0000256" key="10">
    <source>
        <dbReference type="ARBA" id="ARBA00023132"/>
    </source>
</evidence>
<dbReference type="Pfam" id="PF09531">
    <property type="entry name" value="Ndc1_Nup"/>
    <property type="match status" value="1"/>
</dbReference>
<feature type="compositionally biased region" description="Acidic residues" evidence="13">
    <location>
        <begin position="1325"/>
        <end position="1335"/>
    </location>
</feature>
<keyword evidence="11 14" id="KW-0472">Membrane</keyword>
<dbReference type="GO" id="GO:0106166">
    <property type="term" value="F:spindle pole body-nuclear membrane anchor activity"/>
    <property type="evidence" value="ECO:0007669"/>
    <property type="project" value="TreeGrafter"/>
</dbReference>
<evidence type="ECO:0000256" key="7">
    <source>
        <dbReference type="ARBA" id="ARBA00022927"/>
    </source>
</evidence>
<dbReference type="GO" id="GO:0015031">
    <property type="term" value="P:protein transport"/>
    <property type="evidence" value="ECO:0007669"/>
    <property type="project" value="UniProtKB-KW"/>
</dbReference>
<feature type="region of interest" description="Disordered" evidence="13">
    <location>
        <begin position="990"/>
        <end position="1093"/>
    </location>
</feature>
<keyword evidence="9" id="KW-0811">Translocation</keyword>
<organism evidence="15 16">
    <name type="scientific">Gibberella zeae</name>
    <name type="common">Wheat head blight fungus</name>
    <name type="synonym">Fusarium graminearum</name>
    <dbReference type="NCBI Taxonomy" id="5518"/>
    <lineage>
        <taxon>Eukaryota</taxon>
        <taxon>Fungi</taxon>
        <taxon>Dikarya</taxon>
        <taxon>Ascomycota</taxon>
        <taxon>Pezizomycotina</taxon>
        <taxon>Sordariomycetes</taxon>
        <taxon>Hypocreomycetidae</taxon>
        <taxon>Hypocreales</taxon>
        <taxon>Nectriaceae</taxon>
        <taxon>Fusarium</taxon>
    </lineage>
</organism>
<feature type="compositionally biased region" description="Polar residues" evidence="13">
    <location>
        <begin position="1031"/>
        <end position="1045"/>
    </location>
</feature>
<evidence type="ECO:0000256" key="11">
    <source>
        <dbReference type="ARBA" id="ARBA00023136"/>
    </source>
</evidence>
<evidence type="ECO:0000256" key="8">
    <source>
        <dbReference type="ARBA" id="ARBA00022989"/>
    </source>
</evidence>
<protein>
    <recommendedName>
        <fullName evidence="17">Defect at low temperature protein 1</fullName>
    </recommendedName>
</protein>
<feature type="transmembrane region" description="Helical" evidence="14">
    <location>
        <begin position="141"/>
        <end position="161"/>
    </location>
</feature>
<sequence>MENESNQPQPSWTWTPYQHVIDSGGLLLGPCVASVHDEWLLAGDFYLLGVELRASILSLPPKQLRHHRKNNIPSFLSSLGCAAKMAATTVRKSPYKDFLQPALHRRFTSTATVLLIVSYLQAIILDSWSSYFWAWFPIGPAGFRTAFIFTCGLAIVVLRIANYHVGLRTTGSGFQTLQTTVTQLKTYETLFWYGFSSLLFSHVFLWSMHSTANLSWITYFHGDRARLNERPLFLLAYMISCAITQTFNHYRRDTDRLVLGLSKGKNEKQPDALKLVYQAIPHTFSDSVAGAAAALPVALILYYAILRSFIWGWALMFLRIFYNLPKTNMLPPSWPSDLWLLFRCMEAGTLIHLIWNIGNFAFSSFMVKAPLKNGKPLTSESKDPNSSLLNGLKSKKLSIKAFAMWELAYIAQGFDTRRQAIYEDIDRKDGPMWSQVYSICLDVIKSIETRVDTYGKAPDAPLAAPAAEPKQRVSTPLRDDPIFNNRAAPRTMRSEVEKRLSQVARSPGESPASKLSPIAKKTWKEAKDRVLTKEQQELVTPEHLKGQFEQWTLQLMEVDAIAALFQQRFRTQFAAAVLGTPYAEPTLCINAIHVLHHLSVHSLTEDQFGNVHRDVPGIIRTFTSVIKKLEAFRIEFPLHWTDVSCKRVSPEVEKVMDALKTALKQVLANFEPYSSDLRLTLSDIRLAKEASQSMASPVSRRRLVASIIYRTLYVLLYVCLLGLLLATPADAIHRSFQNRQLYNIWILIAAYVTAIVVVSFVFITRLYINKTDLGSIPKGWIPIEKGDLRSTVHKVIGLGLGRSASIAYESRPRLQTKDITPEEETVETRVKLGFDGPDGPAEELVVVIPRRKPVWGDIEHHGWSSPNAPDLPNLEYSTVFSELPNLIEGKALTLAPPDPTSQANPPLLDPEAVALLQRTANMSLRDYIVHLAELGVLTMDTNTTKFLSHYEYARFSNRPISNAQFKELMHLFAEILRAMEPLDLNILDDQEEASSPSSNGDDDARSGTSRSNLTPSDAASISSSARRLRRQPSTNTWNVYETAPNSIRSGTTGSGSLSRRYSNMSLALSQRRYRMSRPSTSSLRSKSSGSSGSVIRLATHQDATDLPYVLTSPPNLNITNFHQSTAASPPFLARLKPNSCELSFSLKTLSISTYTYHTTTSKIAMAPAPPAPLPVADNYASLTNRISLSIASRSSILKNMTSNSTAAPVRRRVLPDDNDDDLTRGTIPNTGVGYVPERKDIQKYANSKEERFLRGRMGKGATGKAKKKVEESESEEEMGRSALGKRKRPRKEVVEPVTEPESGYMSENQVLPTEMAEIKEKDGDAAEVEADDEMKDDVAKEESAIPEKTTDKKRRRKNKKRKPKTENAETGAEA</sequence>
<evidence type="ECO:0000256" key="13">
    <source>
        <dbReference type="SAM" id="MobiDB-lite"/>
    </source>
</evidence>
<dbReference type="GO" id="GO:0006999">
    <property type="term" value="P:nuclear pore organization"/>
    <property type="evidence" value="ECO:0007669"/>
    <property type="project" value="TreeGrafter"/>
</dbReference>
<dbReference type="GO" id="GO:0051028">
    <property type="term" value="P:mRNA transport"/>
    <property type="evidence" value="ECO:0007669"/>
    <property type="project" value="UniProtKB-KW"/>
</dbReference>
<evidence type="ECO:0000256" key="4">
    <source>
        <dbReference type="ARBA" id="ARBA00022448"/>
    </source>
</evidence>
<keyword evidence="12" id="KW-0539">Nucleus</keyword>
<feature type="transmembrane region" description="Helical" evidence="14">
    <location>
        <begin position="703"/>
        <end position="724"/>
    </location>
</feature>
<comment type="caution">
    <text evidence="15">The sequence shown here is derived from an EMBL/GenBank/DDBJ whole genome shotgun (WGS) entry which is preliminary data.</text>
</comment>
<dbReference type="PANTHER" id="PTHR13269:SF6">
    <property type="entry name" value="NUCLEOPORIN NDC1"/>
    <property type="match status" value="1"/>
</dbReference>
<keyword evidence="7" id="KW-0653">Protein transport</keyword>
<evidence type="ECO:0000313" key="15">
    <source>
        <dbReference type="EMBL" id="CAG1985495.1"/>
    </source>
</evidence>
<feature type="compositionally biased region" description="Low complexity" evidence="13">
    <location>
        <begin position="458"/>
        <end position="468"/>
    </location>
</feature>
<feature type="region of interest" description="Disordered" evidence="13">
    <location>
        <begin position="458"/>
        <end position="484"/>
    </location>
</feature>
<dbReference type="Proteomes" id="UP000746612">
    <property type="component" value="Unassembled WGS sequence"/>
</dbReference>
<feature type="transmembrane region" description="Helical" evidence="14">
    <location>
        <begin position="744"/>
        <end position="768"/>
    </location>
</feature>
<dbReference type="PANTHER" id="PTHR13269">
    <property type="entry name" value="NUCLEOPORIN NDC1"/>
    <property type="match status" value="1"/>
</dbReference>
<feature type="compositionally biased region" description="Basic residues" evidence="13">
    <location>
        <begin position="1351"/>
        <end position="1363"/>
    </location>
</feature>
<keyword evidence="6" id="KW-0509">mRNA transport</keyword>
<dbReference type="EMBL" id="CAJPIJ010000134">
    <property type="protein sequence ID" value="CAG1985495.1"/>
    <property type="molecule type" value="Genomic_DNA"/>
</dbReference>
<evidence type="ECO:0008006" key="17">
    <source>
        <dbReference type="Google" id="ProtNLM"/>
    </source>
</evidence>
<evidence type="ECO:0000256" key="9">
    <source>
        <dbReference type="ARBA" id="ARBA00023010"/>
    </source>
</evidence>
<keyword evidence="8 14" id="KW-1133">Transmembrane helix</keyword>
<accession>A0A9N8RDQ8</accession>
<evidence type="ECO:0000256" key="14">
    <source>
        <dbReference type="SAM" id="Phobius"/>
    </source>
</evidence>
<dbReference type="GO" id="GO:0070762">
    <property type="term" value="C:nuclear pore transmembrane ring"/>
    <property type="evidence" value="ECO:0007669"/>
    <property type="project" value="TreeGrafter"/>
</dbReference>
<evidence type="ECO:0000256" key="3">
    <source>
        <dbReference type="ARBA" id="ARBA00005760"/>
    </source>
</evidence>
<feature type="compositionally biased region" description="Low complexity" evidence="13">
    <location>
        <begin position="1076"/>
        <end position="1093"/>
    </location>
</feature>
<dbReference type="InterPro" id="IPR019049">
    <property type="entry name" value="Nucleoporin_prot_Ndc1/Nup"/>
</dbReference>
<evidence type="ECO:0000256" key="6">
    <source>
        <dbReference type="ARBA" id="ARBA00022816"/>
    </source>
</evidence>
<keyword evidence="4" id="KW-0813">Transport</keyword>
<evidence type="ECO:0000313" key="16">
    <source>
        <dbReference type="Proteomes" id="UP000746612"/>
    </source>
</evidence>
<feature type="transmembrane region" description="Helical" evidence="14">
    <location>
        <begin position="190"/>
        <end position="212"/>
    </location>
</feature>
<comment type="subcellular location">
    <subcellularLocation>
        <location evidence="1">Nucleus membrane</location>
        <topology evidence="1">Multi-pass membrane protein</topology>
    </subcellularLocation>
    <subcellularLocation>
        <location evidence="2">Nucleus</location>
        <location evidence="2">Nuclear pore complex</location>
    </subcellularLocation>
</comment>
<feature type="compositionally biased region" description="Low complexity" evidence="13">
    <location>
        <begin position="1046"/>
        <end position="1062"/>
    </location>
</feature>
<keyword evidence="10" id="KW-0906">Nuclear pore complex</keyword>
<comment type="similarity">
    <text evidence="3">Belongs to the NDC1 family.</text>
</comment>
<proteinExistence type="inferred from homology"/>
<feature type="compositionally biased region" description="Polar residues" evidence="13">
    <location>
        <begin position="1006"/>
        <end position="1017"/>
    </location>
</feature>
<feature type="transmembrane region" description="Helical" evidence="14">
    <location>
        <begin position="232"/>
        <end position="250"/>
    </location>
</feature>
<dbReference type="GO" id="GO:0005816">
    <property type="term" value="C:spindle pole body"/>
    <property type="evidence" value="ECO:0007669"/>
    <property type="project" value="TreeGrafter"/>
</dbReference>
<evidence type="ECO:0000256" key="1">
    <source>
        <dbReference type="ARBA" id="ARBA00004232"/>
    </source>
</evidence>
<gene>
    <name evidence="15" type="ORF">MDCFG202_LOCUS260002</name>
</gene>
<feature type="region of interest" description="Disordered" evidence="13">
    <location>
        <begin position="1253"/>
        <end position="1374"/>
    </location>
</feature>
<name>A0A9N8RDQ8_GIBZA</name>
<evidence type="ECO:0000256" key="12">
    <source>
        <dbReference type="ARBA" id="ARBA00023242"/>
    </source>
</evidence>